<dbReference type="Proteomes" id="UP001215280">
    <property type="component" value="Unassembled WGS sequence"/>
</dbReference>
<dbReference type="InterPro" id="IPR016197">
    <property type="entry name" value="Chromo-like_dom_sf"/>
</dbReference>
<name>A0AAD7MM05_9AGAR</name>
<keyword evidence="2" id="KW-1185">Reference proteome</keyword>
<protein>
    <recommendedName>
        <fullName evidence="3">Chromo domain-containing protein</fullName>
    </recommendedName>
</protein>
<comment type="caution">
    <text evidence="1">The sequence shown here is derived from an EMBL/GenBank/DDBJ whole genome shotgun (WGS) entry which is preliminary data.</text>
</comment>
<dbReference type="Gene3D" id="2.40.50.40">
    <property type="match status" value="1"/>
</dbReference>
<accession>A0AAD7MM05</accession>
<sequence>MEGWYGYPQKNWRCQKAAPRSCCRNLWVPIGSRRRYRNALTTSWSFPKYSCRDAFTTRFHISLLQPYVENDDELFPNREQPELYDFGAPADDEWQVDSIIAHRWMGSKIEFQVRWDLGDTTWEKFNAVKLLSALDNYYTLHGVKQWQQLPKQAPAEADA</sequence>
<reference evidence="1" key="1">
    <citation type="submission" date="2023-03" db="EMBL/GenBank/DDBJ databases">
        <title>Massive genome expansion in bonnet fungi (Mycena s.s.) driven by repeated elements and novel gene families across ecological guilds.</title>
        <authorList>
            <consortium name="Lawrence Berkeley National Laboratory"/>
            <person name="Harder C.B."/>
            <person name="Miyauchi S."/>
            <person name="Viragh M."/>
            <person name="Kuo A."/>
            <person name="Thoen E."/>
            <person name="Andreopoulos B."/>
            <person name="Lu D."/>
            <person name="Skrede I."/>
            <person name="Drula E."/>
            <person name="Henrissat B."/>
            <person name="Morin E."/>
            <person name="Kohler A."/>
            <person name="Barry K."/>
            <person name="LaButti K."/>
            <person name="Morin E."/>
            <person name="Salamov A."/>
            <person name="Lipzen A."/>
            <person name="Mereny Z."/>
            <person name="Hegedus B."/>
            <person name="Baldrian P."/>
            <person name="Stursova M."/>
            <person name="Weitz H."/>
            <person name="Taylor A."/>
            <person name="Grigoriev I.V."/>
            <person name="Nagy L.G."/>
            <person name="Martin F."/>
            <person name="Kauserud H."/>
        </authorList>
    </citation>
    <scope>NUCLEOTIDE SEQUENCE</scope>
    <source>
        <strain evidence="1">CBHHK188m</strain>
    </source>
</reference>
<gene>
    <name evidence="1" type="ORF">DFH07DRAFT_760054</name>
</gene>
<dbReference type="EMBL" id="JARJLG010000259">
    <property type="protein sequence ID" value="KAJ7722259.1"/>
    <property type="molecule type" value="Genomic_DNA"/>
</dbReference>
<dbReference type="CDD" id="cd00024">
    <property type="entry name" value="CD_CSD"/>
    <property type="match status" value="1"/>
</dbReference>
<organism evidence="1 2">
    <name type="scientific">Mycena maculata</name>
    <dbReference type="NCBI Taxonomy" id="230809"/>
    <lineage>
        <taxon>Eukaryota</taxon>
        <taxon>Fungi</taxon>
        <taxon>Dikarya</taxon>
        <taxon>Basidiomycota</taxon>
        <taxon>Agaricomycotina</taxon>
        <taxon>Agaricomycetes</taxon>
        <taxon>Agaricomycetidae</taxon>
        <taxon>Agaricales</taxon>
        <taxon>Marasmiineae</taxon>
        <taxon>Mycenaceae</taxon>
        <taxon>Mycena</taxon>
    </lineage>
</organism>
<dbReference type="SUPFAM" id="SSF54160">
    <property type="entry name" value="Chromo domain-like"/>
    <property type="match status" value="1"/>
</dbReference>
<evidence type="ECO:0000313" key="1">
    <source>
        <dbReference type="EMBL" id="KAJ7722259.1"/>
    </source>
</evidence>
<evidence type="ECO:0000313" key="2">
    <source>
        <dbReference type="Proteomes" id="UP001215280"/>
    </source>
</evidence>
<proteinExistence type="predicted"/>
<evidence type="ECO:0008006" key="3">
    <source>
        <dbReference type="Google" id="ProtNLM"/>
    </source>
</evidence>
<dbReference type="AlphaFoldDB" id="A0AAD7MM05"/>